<keyword evidence="3" id="KW-1185">Reference proteome</keyword>
<dbReference type="Pfam" id="PF12937">
    <property type="entry name" value="F-box-like"/>
    <property type="match status" value="1"/>
</dbReference>
<reference evidence="2" key="1">
    <citation type="submission" date="2023-06" db="EMBL/GenBank/DDBJ databases">
        <authorList>
            <consortium name="Lawrence Berkeley National Laboratory"/>
            <person name="Ahrendt S."/>
            <person name="Sahu N."/>
            <person name="Indic B."/>
            <person name="Wong-Bajracharya J."/>
            <person name="Merenyi Z."/>
            <person name="Ke H.-M."/>
            <person name="Monk M."/>
            <person name="Kocsube S."/>
            <person name="Drula E."/>
            <person name="Lipzen A."/>
            <person name="Balint B."/>
            <person name="Henrissat B."/>
            <person name="Andreopoulos B."/>
            <person name="Martin F.M."/>
            <person name="Harder C.B."/>
            <person name="Rigling D."/>
            <person name="Ford K.L."/>
            <person name="Foster G.D."/>
            <person name="Pangilinan J."/>
            <person name="Papanicolaou A."/>
            <person name="Barry K."/>
            <person name="LaButti K."/>
            <person name="Viragh M."/>
            <person name="Koriabine M."/>
            <person name="Yan M."/>
            <person name="Riley R."/>
            <person name="Champramary S."/>
            <person name="Plett K.L."/>
            <person name="Tsai I.J."/>
            <person name="Slot J."/>
            <person name="Sipos G."/>
            <person name="Plett J."/>
            <person name="Nagy L.G."/>
            <person name="Grigoriev I.V."/>
        </authorList>
    </citation>
    <scope>NUCLEOTIDE SEQUENCE</scope>
    <source>
        <strain evidence="2">ICMP 16352</strain>
    </source>
</reference>
<dbReference type="SUPFAM" id="SSF81383">
    <property type="entry name" value="F-box domain"/>
    <property type="match status" value="1"/>
</dbReference>
<dbReference type="AlphaFoldDB" id="A0AA39U450"/>
<protein>
    <recommendedName>
        <fullName evidence="1">F-box domain-containing protein</fullName>
    </recommendedName>
</protein>
<dbReference type="Proteomes" id="UP001175227">
    <property type="component" value="Unassembled WGS sequence"/>
</dbReference>
<dbReference type="CDD" id="cd09917">
    <property type="entry name" value="F-box_SF"/>
    <property type="match status" value="1"/>
</dbReference>
<organism evidence="2 3">
    <name type="scientific">Armillaria novae-zelandiae</name>
    <dbReference type="NCBI Taxonomy" id="153914"/>
    <lineage>
        <taxon>Eukaryota</taxon>
        <taxon>Fungi</taxon>
        <taxon>Dikarya</taxon>
        <taxon>Basidiomycota</taxon>
        <taxon>Agaricomycotina</taxon>
        <taxon>Agaricomycetes</taxon>
        <taxon>Agaricomycetidae</taxon>
        <taxon>Agaricales</taxon>
        <taxon>Marasmiineae</taxon>
        <taxon>Physalacriaceae</taxon>
        <taxon>Armillaria</taxon>
    </lineage>
</organism>
<dbReference type="InterPro" id="IPR001810">
    <property type="entry name" value="F-box_dom"/>
</dbReference>
<name>A0AA39U450_9AGAR</name>
<feature type="domain" description="F-box" evidence="1">
    <location>
        <begin position="103"/>
        <end position="143"/>
    </location>
</feature>
<dbReference type="InterPro" id="IPR036047">
    <property type="entry name" value="F-box-like_dom_sf"/>
</dbReference>
<dbReference type="EMBL" id="JAUEPR010000018">
    <property type="protein sequence ID" value="KAK0477102.1"/>
    <property type="molecule type" value="Genomic_DNA"/>
</dbReference>
<evidence type="ECO:0000313" key="2">
    <source>
        <dbReference type="EMBL" id="KAK0477102.1"/>
    </source>
</evidence>
<sequence length="527" mass="60243">MRHALVDTSFNDALEDTIIADIDTYTDSLEVSQLLDTINSGEHWYYQYMDALASICIPRHSVLYSSLFQYHHLIGGATINTDMSVPQGSDHPHPLICPSPTYLPPNLWARIFSLLDRCQLHNFRLVSAYWHKVASRLLFTSVHLALLTAWQLSPDVAIYRCIAHQTQIALLSFVIRNELTDVVRSVAFTNWYFALYCFFLHTFKNIHVVRFLSVPGTPATTLHIPYLYLLPSSIKHLIIWTCLESMELYSLEYGGVYIPPSPSALEMSTWRALTGLDGFRNTSVISTPFPGLRCVCLDLSYNTICHVFSPNDPLTTLDDISPLLLPGEHYPLSTQCELLMSLDVTVIHNLFPLMATSLYDVQFSLQTLVLCYPARVFRGRTPNTHINLSGLMVLKNLMVYTSLRYWHYSIQSTFSWHSLAKTLESSILHLFIKYEGNNCALHYNLKRDHFEHLLLDTISYPGQVAPLRGELYLRLLPCQQTEFVMQEYEAISTLLDSVAFNRGIQATMYLVEIEYCSEYAMDTDTVE</sequence>
<proteinExistence type="predicted"/>
<gene>
    <name evidence="2" type="ORF">IW261DRAFT_1566573</name>
</gene>
<evidence type="ECO:0000259" key="1">
    <source>
        <dbReference type="Pfam" id="PF12937"/>
    </source>
</evidence>
<comment type="caution">
    <text evidence="2">The sequence shown here is derived from an EMBL/GenBank/DDBJ whole genome shotgun (WGS) entry which is preliminary data.</text>
</comment>
<accession>A0AA39U450</accession>
<evidence type="ECO:0000313" key="3">
    <source>
        <dbReference type="Proteomes" id="UP001175227"/>
    </source>
</evidence>